<gene>
    <name evidence="1" type="ORF">Tci_917195</name>
</gene>
<reference evidence="1" key="1">
    <citation type="journal article" date="2019" name="Sci. Rep.">
        <title>Draft genome of Tanacetum cinerariifolium, the natural source of mosquito coil.</title>
        <authorList>
            <person name="Yamashiro T."/>
            <person name="Shiraishi A."/>
            <person name="Satake H."/>
            <person name="Nakayama K."/>
        </authorList>
    </citation>
    <scope>NUCLEOTIDE SEQUENCE</scope>
</reference>
<dbReference type="EMBL" id="BKCJ011643172">
    <property type="protein sequence ID" value="GFD45226.1"/>
    <property type="molecule type" value="Genomic_DNA"/>
</dbReference>
<accession>A0A699WHP9</accession>
<proteinExistence type="predicted"/>
<sequence>VNWSDHEVENKTGVVEKVYGMMAGLNGNHAAKGAASVSDAAAEFAMMGISPQLNVNKN</sequence>
<comment type="caution">
    <text evidence="1">The sequence shown here is derived from an EMBL/GenBank/DDBJ whole genome shotgun (WGS) entry which is preliminary data.</text>
</comment>
<feature type="non-terminal residue" evidence="1">
    <location>
        <position position="1"/>
    </location>
</feature>
<organism evidence="1">
    <name type="scientific">Tanacetum cinerariifolium</name>
    <name type="common">Dalmatian daisy</name>
    <name type="synonym">Chrysanthemum cinerariifolium</name>
    <dbReference type="NCBI Taxonomy" id="118510"/>
    <lineage>
        <taxon>Eukaryota</taxon>
        <taxon>Viridiplantae</taxon>
        <taxon>Streptophyta</taxon>
        <taxon>Embryophyta</taxon>
        <taxon>Tracheophyta</taxon>
        <taxon>Spermatophyta</taxon>
        <taxon>Magnoliopsida</taxon>
        <taxon>eudicotyledons</taxon>
        <taxon>Gunneridae</taxon>
        <taxon>Pentapetalae</taxon>
        <taxon>asterids</taxon>
        <taxon>campanulids</taxon>
        <taxon>Asterales</taxon>
        <taxon>Asteraceae</taxon>
        <taxon>Asteroideae</taxon>
        <taxon>Anthemideae</taxon>
        <taxon>Anthemidinae</taxon>
        <taxon>Tanacetum</taxon>
    </lineage>
</organism>
<dbReference type="AlphaFoldDB" id="A0A699WHP9"/>
<name>A0A699WHP9_TANCI</name>
<evidence type="ECO:0000313" key="1">
    <source>
        <dbReference type="EMBL" id="GFD45226.1"/>
    </source>
</evidence>
<protein>
    <submittedName>
        <fullName evidence="1">Uncharacterized protein</fullName>
    </submittedName>
</protein>